<feature type="compositionally biased region" description="Polar residues" evidence="15">
    <location>
        <begin position="969"/>
        <end position="1007"/>
    </location>
</feature>
<dbReference type="EC" id="2.7.10.1" evidence="2"/>
<evidence type="ECO:0000256" key="1">
    <source>
        <dbReference type="ARBA" id="ARBA00004479"/>
    </source>
</evidence>
<keyword evidence="7" id="KW-0418">Kinase</keyword>
<evidence type="ECO:0000256" key="12">
    <source>
        <dbReference type="ARBA" id="ARBA00023170"/>
    </source>
</evidence>
<keyword evidence="12 20" id="KW-0675">Receptor</keyword>
<evidence type="ECO:0000256" key="15">
    <source>
        <dbReference type="SAM" id="MobiDB-lite"/>
    </source>
</evidence>
<feature type="compositionally biased region" description="Polar residues" evidence="15">
    <location>
        <begin position="1025"/>
        <end position="1036"/>
    </location>
</feature>
<comment type="catalytic activity">
    <reaction evidence="14">
        <text>L-tyrosyl-[protein] + ATP = O-phospho-L-tyrosyl-[protein] + ADP + H(+)</text>
        <dbReference type="Rhea" id="RHEA:10596"/>
        <dbReference type="Rhea" id="RHEA-COMP:10136"/>
        <dbReference type="Rhea" id="RHEA-COMP:20101"/>
        <dbReference type="ChEBI" id="CHEBI:15378"/>
        <dbReference type="ChEBI" id="CHEBI:30616"/>
        <dbReference type="ChEBI" id="CHEBI:46858"/>
        <dbReference type="ChEBI" id="CHEBI:61978"/>
        <dbReference type="ChEBI" id="CHEBI:456216"/>
        <dbReference type="EC" id="2.7.10.1"/>
    </reaction>
</comment>
<dbReference type="SUPFAM" id="SSF57184">
    <property type="entry name" value="Growth factor receptor domain"/>
    <property type="match status" value="2"/>
</dbReference>
<dbReference type="InterPro" id="IPR032778">
    <property type="entry name" value="GF_recep_IV"/>
</dbReference>
<dbReference type="SUPFAM" id="SSF52058">
    <property type="entry name" value="L domain-like"/>
    <property type="match status" value="1"/>
</dbReference>
<dbReference type="STRING" id="6184.A0A430QNY8"/>
<dbReference type="Pfam" id="PF00757">
    <property type="entry name" value="Furin-like"/>
    <property type="match status" value="1"/>
</dbReference>
<evidence type="ECO:0000256" key="9">
    <source>
        <dbReference type="ARBA" id="ARBA00022989"/>
    </source>
</evidence>
<keyword evidence="3" id="KW-0597">Phosphoprotein</keyword>
<feature type="transmembrane region" description="Helical" evidence="16">
    <location>
        <begin position="632"/>
        <end position="655"/>
    </location>
</feature>
<dbReference type="Proteomes" id="UP000290809">
    <property type="component" value="Unassembled WGS sequence"/>
</dbReference>
<evidence type="ECO:0000256" key="11">
    <source>
        <dbReference type="ARBA" id="ARBA00023137"/>
    </source>
</evidence>
<name>A0A430QNY8_SCHBO</name>
<dbReference type="InterPro" id="IPR000494">
    <property type="entry name" value="Rcpt_L-dom"/>
</dbReference>
<dbReference type="Gene3D" id="3.80.20.20">
    <property type="entry name" value="Receptor L-domain"/>
    <property type="match status" value="1"/>
</dbReference>
<keyword evidence="13" id="KW-0325">Glycoprotein</keyword>
<evidence type="ECO:0000313" key="20">
    <source>
        <dbReference type="EMBL" id="RTG89354.1"/>
    </source>
</evidence>
<evidence type="ECO:0000259" key="18">
    <source>
        <dbReference type="Pfam" id="PF01030"/>
    </source>
</evidence>
<feature type="compositionally biased region" description="Polar residues" evidence="15">
    <location>
        <begin position="1060"/>
        <end position="1081"/>
    </location>
</feature>
<dbReference type="SMART" id="SM00261">
    <property type="entry name" value="FU"/>
    <property type="match status" value="5"/>
</dbReference>
<dbReference type="GO" id="GO:0016020">
    <property type="term" value="C:membrane"/>
    <property type="evidence" value="ECO:0007669"/>
    <property type="project" value="UniProtKB-SubCell"/>
</dbReference>
<evidence type="ECO:0000256" key="14">
    <source>
        <dbReference type="ARBA" id="ARBA00051243"/>
    </source>
</evidence>
<keyword evidence="6" id="KW-0547">Nucleotide-binding</keyword>
<evidence type="ECO:0000259" key="19">
    <source>
        <dbReference type="Pfam" id="PF14843"/>
    </source>
</evidence>
<evidence type="ECO:0000256" key="5">
    <source>
        <dbReference type="ARBA" id="ARBA00022692"/>
    </source>
</evidence>
<feature type="compositionally biased region" description="Polar residues" evidence="15">
    <location>
        <begin position="1141"/>
        <end position="1156"/>
    </location>
</feature>
<comment type="subcellular location">
    <subcellularLocation>
        <location evidence="1">Membrane</location>
        <topology evidence="1">Single-pass type I membrane protein</topology>
    </subcellularLocation>
</comment>
<dbReference type="AlphaFoldDB" id="A0A430QNY8"/>
<evidence type="ECO:0000256" key="7">
    <source>
        <dbReference type="ARBA" id="ARBA00022777"/>
    </source>
</evidence>
<dbReference type="EMBL" id="QMKO01001509">
    <property type="protein sequence ID" value="RTG89354.1"/>
    <property type="molecule type" value="Genomic_DNA"/>
</dbReference>
<gene>
    <name evidence="20" type="ORF">DC041_0011408</name>
</gene>
<accession>A0A430QNY8</accession>
<keyword evidence="11" id="KW-0829">Tyrosine-protein kinase</keyword>
<keyword evidence="10 16" id="KW-0472">Membrane</keyword>
<evidence type="ECO:0000256" key="6">
    <source>
        <dbReference type="ARBA" id="ARBA00022741"/>
    </source>
</evidence>
<feature type="domain" description="Growth factor receptor" evidence="19">
    <location>
        <begin position="292"/>
        <end position="366"/>
    </location>
</feature>
<dbReference type="InterPro" id="IPR036941">
    <property type="entry name" value="Rcpt_L-dom_sf"/>
</dbReference>
<protein>
    <recommendedName>
        <fullName evidence="2">receptor protein-tyrosine kinase</fullName>
        <ecNumber evidence="2">2.7.10.1</ecNumber>
    </recommendedName>
</protein>
<feature type="domain" description="Furin-like cysteine-rich" evidence="17">
    <location>
        <begin position="557"/>
        <end position="619"/>
    </location>
</feature>
<evidence type="ECO:0000256" key="10">
    <source>
        <dbReference type="ARBA" id="ARBA00023136"/>
    </source>
</evidence>
<evidence type="ECO:0000256" key="4">
    <source>
        <dbReference type="ARBA" id="ARBA00022679"/>
    </source>
</evidence>
<evidence type="ECO:0000313" key="21">
    <source>
        <dbReference type="Proteomes" id="UP000290809"/>
    </source>
</evidence>
<evidence type="ECO:0000256" key="3">
    <source>
        <dbReference type="ARBA" id="ARBA00022553"/>
    </source>
</evidence>
<dbReference type="InterPro" id="IPR009030">
    <property type="entry name" value="Growth_fac_rcpt_cys_sf"/>
</dbReference>
<evidence type="ECO:0000259" key="17">
    <source>
        <dbReference type="Pfam" id="PF00757"/>
    </source>
</evidence>
<dbReference type="Gene3D" id="2.10.220.10">
    <property type="entry name" value="Hormone Receptor, Insulin-like Growth Factor Receptor 1, Chain A, domain 2"/>
    <property type="match status" value="2"/>
</dbReference>
<feature type="domain" description="Receptor L-domain" evidence="18">
    <location>
        <begin position="69"/>
        <end position="183"/>
    </location>
</feature>
<keyword evidence="5 16" id="KW-0812">Transmembrane</keyword>
<feature type="region of interest" description="Disordered" evidence="15">
    <location>
        <begin position="940"/>
        <end position="1082"/>
    </location>
</feature>
<comment type="caution">
    <text evidence="20">The sequence shown here is derived from an EMBL/GenBank/DDBJ whole genome shotgun (WGS) entry which is preliminary data.</text>
</comment>
<dbReference type="Pfam" id="PF01030">
    <property type="entry name" value="Recep_L_domain"/>
    <property type="match status" value="1"/>
</dbReference>
<evidence type="ECO:0000256" key="2">
    <source>
        <dbReference type="ARBA" id="ARBA00011902"/>
    </source>
</evidence>
<proteinExistence type="predicted"/>
<dbReference type="CDD" id="cd00064">
    <property type="entry name" value="FU"/>
    <property type="match status" value="3"/>
</dbReference>
<reference evidence="20 21" key="1">
    <citation type="journal article" date="2019" name="PLoS Pathog.">
        <title>Genome sequence of the bovine parasite Schistosoma bovis Tanzania.</title>
        <authorList>
            <person name="Oey H."/>
            <person name="Zakrzewski M."/>
            <person name="Gobert G."/>
            <person name="Gravermann K."/>
            <person name="Stoye J."/>
            <person name="Jones M."/>
            <person name="Mcmanus D."/>
            <person name="Krause L."/>
        </authorList>
    </citation>
    <scope>NUCLEOTIDE SEQUENCE [LARGE SCALE GENOMIC DNA]</scope>
    <source>
        <strain evidence="20 21">TAN1997</strain>
    </source>
</reference>
<evidence type="ECO:0000256" key="13">
    <source>
        <dbReference type="ARBA" id="ARBA00023180"/>
    </source>
</evidence>
<dbReference type="InterPro" id="IPR006211">
    <property type="entry name" value="Furin-like_Cys-rich_dom"/>
</dbReference>
<keyword evidence="8" id="KW-0067">ATP-binding</keyword>
<evidence type="ECO:0000256" key="16">
    <source>
        <dbReference type="SAM" id="Phobius"/>
    </source>
</evidence>
<dbReference type="GO" id="GO:0004714">
    <property type="term" value="F:transmembrane receptor protein tyrosine kinase activity"/>
    <property type="evidence" value="ECO:0007669"/>
    <property type="project" value="UniProtKB-EC"/>
</dbReference>
<keyword evidence="4" id="KW-0808">Transferase</keyword>
<dbReference type="Pfam" id="PF14843">
    <property type="entry name" value="GF_recep_IV"/>
    <property type="match status" value="1"/>
</dbReference>
<keyword evidence="9 16" id="KW-1133">Transmembrane helix</keyword>
<evidence type="ECO:0000256" key="8">
    <source>
        <dbReference type="ARBA" id="ARBA00022840"/>
    </source>
</evidence>
<dbReference type="GO" id="GO:0005524">
    <property type="term" value="F:ATP binding"/>
    <property type="evidence" value="ECO:0007669"/>
    <property type="project" value="UniProtKB-KW"/>
</dbReference>
<organism evidence="20 21">
    <name type="scientific">Schistosoma bovis</name>
    <name type="common">Blood fluke</name>
    <dbReference type="NCBI Taxonomy" id="6184"/>
    <lineage>
        <taxon>Eukaryota</taxon>
        <taxon>Metazoa</taxon>
        <taxon>Spiralia</taxon>
        <taxon>Lophotrochozoa</taxon>
        <taxon>Platyhelminthes</taxon>
        <taxon>Trematoda</taxon>
        <taxon>Digenea</taxon>
        <taxon>Strigeidida</taxon>
        <taxon>Schistosomatoidea</taxon>
        <taxon>Schistosomatidae</taxon>
        <taxon>Schistosoma</taxon>
    </lineage>
</organism>
<dbReference type="InterPro" id="IPR006212">
    <property type="entry name" value="Furin_repeat"/>
</dbReference>
<sequence length="1165" mass="129366">MNDGKCVSQCPPPLIVSREESRTIANPEFKYNFHDICVKKCPDCKEETIFLNGSLNILQSSSLRKFKSCVYYTGGLYISKESFQKSSLFPDPIENVNELYNLLSLKSIVGYIYFDLRGAPEELKNLTFLENLESVVLEVKSQSPGAVITIMNGEHIESFGFKSLTNIGGYVYLKNMPKLCYISALTKMLPVRMIDVQDEELCAKRGHVCHSECLPELGCWGAEANMCAHCCGLKAGEYCVSRCTDHPGFYELPTSFNHSILGKTNNNPVCRTLPLTKSDLAKMDEQAIIASVVPSETCAICHPECAQTCYGPNANQCVGECKHYQHGDTCLPECPQNTYVDPQTHYCLPCNESCSHILTTGKNHLCSGPGNFLGLGGCETCWTVIQDKTTNKYQCLPDDCPPKHYTESYQTQDFINKENIIVSSHNQVKKGELGGMIRVCKPCHPFCDLCTANGTHASICHSCTHWWFKSECVEVCPPAETYSLAGSDKESDNEENDLITLSNNTQFSSNQLKEFTFLSNVSATTNASIDANQQEYKTSSLAAPVFLIKLKRSQRRCLLCHEQCIQGCSGPGPEDCVKCRNYQIILDEETNKFVCNSSCPEDRNHIFHGMCLTAEQNARLSGQTARELRNRILIAVSISIFIIIALVTIILVICLRRKAEAEKIREQLRSAYTNLLEPDMKTQSVSREPNMGRLEMINQDDLSCDFNSAPLGTGSFGAVYKGVWKVPKHALLRYNWHRGAQLDVAIKVILNDSPECSVTTNPSSPFEAGNSSYSEEEAKRASVRANIEELLQEAKGDQYAINYFHNTNSGSGNFSSESHELQPMLSVRGVPDGGTTPHRNNSLHRHHTMLTEPSMTRPYSSGKLLRALSDQPSERSDPFSVGQTDEHTETQLLLPIRSNNGNAGNHSTWQSRQHGVGTGGLGRIWKRSNFHDKVNSDSISLVKQHKAPLASREDSWLNDIPRQSDHPESISSVALSDPATASTTTKTSEWSGISPSYNKSRNHSNFGGKNLEEMSTKFSPRTHDNSSNGFRKNTVSDYLLEPPPPPPVPRGLPDDYLQPKTKNPSNISNAYSSAPSKSMNYTELGPPMVTNASTTRDEYLSPNMQPPEEYLSPISSGFSVTNPEYLMETYGHPHQYPEPNTLKQSTNPASDSNSPLKLQDKTNQK</sequence>
<feature type="region of interest" description="Disordered" evidence="15">
    <location>
        <begin position="1129"/>
        <end position="1165"/>
    </location>
</feature>
<keyword evidence="21" id="KW-1185">Reference proteome</keyword>
<feature type="compositionally biased region" description="Pro residues" evidence="15">
    <location>
        <begin position="1041"/>
        <end position="1050"/>
    </location>
</feature>
<dbReference type="Gene3D" id="3.30.200.20">
    <property type="entry name" value="Phosphorylase Kinase, domain 1"/>
    <property type="match status" value="1"/>
</dbReference>